<dbReference type="AlphaFoldDB" id="A0A9D1MTN9"/>
<keyword evidence="9" id="KW-1133">Transmembrane helix</keyword>
<dbReference type="Pfam" id="PF02485">
    <property type="entry name" value="Branch"/>
    <property type="match status" value="1"/>
</dbReference>
<dbReference type="GO" id="GO:0016020">
    <property type="term" value="C:membrane"/>
    <property type="evidence" value="ECO:0007669"/>
    <property type="project" value="InterPro"/>
</dbReference>
<evidence type="ECO:0000256" key="12">
    <source>
        <dbReference type="ARBA" id="ARBA00023157"/>
    </source>
</evidence>
<comment type="subcellular location">
    <subcellularLocation>
        <location evidence="2">Endoplasmic reticulum membrane</location>
        <topology evidence="2">Single-pass type II membrane protein</topology>
    </subcellularLocation>
    <subcellularLocation>
        <location evidence="1">Golgi apparatus membrane</location>
        <topology evidence="1">Single-pass type II membrane protein</topology>
    </subcellularLocation>
</comment>
<keyword evidence="4" id="KW-0808">Transferase</keyword>
<keyword evidence="12" id="KW-1015">Disulfide bond</keyword>
<evidence type="ECO:0000256" key="8">
    <source>
        <dbReference type="ARBA" id="ARBA00022968"/>
    </source>
</evidence>
<dbReference type="Proteomes" id="UP000824125">
    <property type="component" value="Unassembled WGS sequence"/>
</dbReference>
<comment type="caution">
    <text evidence="15">The sequence shown here is derived from an EMBL/GenBank/DDBJ whole genome shotgun (WGS) entry which is preliminary data.</text>
</comment>
<dbReference type="GO" id="GO:0046872">
    <property type="term" value="F:metal ion binding"/>
    <property type="evidence" value="ECO:0007669"/>
    <property type="project" value="UniProtKB-KW"/>
</dbReference>
<keyword evidence="11" id="KW-0472">Membrane</keyword>
<dbReference type="PANTHER" id="PTHR46025:SF3">
    <property type="entry name" value="XYLOSYLTRANSFERASE OXT"/>
    <property type="match status" value="1"/>
</dbReference>
<dbReference type="InterPro" id="IPR043538">
    <property type="entry name" value="XYLT"/>
</dbReference>
<reference evidence="15" key="2">
    <citation type="journal article" date="2021" name="PeerJ">
        <title>Extensive microbial diversity within the chicken gut microbiome revealed by metagenomics and culture.</title>
        <authorList>
            <person name="Gilroy R."/>
            <person name="Ravi A."/>
            <person name="Getino M."/>
            <person name="Pursley I."/>
            <person name="Horton D.L."/>
            <person name="Alikhan N.F."/>
            <person name="Baker D."/>
            <person name="Gharbi K."/>
            <person name="Hall N."/>
            <person name="Watson M."/>
            <person name="Adriaenssens E.M."/>
            <person name="Foster-Nyarko E."/>
            <person name="Jarju S."/>
            <person name="Secka A."/>
            <person name="Antonio M."/>
            <person name="Oren A."/>
            <person name="Chaudhuri R.R."/>
            <person name="La Ragione R."/>
            <person name="Hildebrand F."/>
            <person name="Pallen M.J."/>
        </authorList>
    </citation>
    <scope>NUCLEOTIDE SEQUENCE</scope>
    <source>
        <strain evidence="15">CHK176-6737</strain>
    </source>
</reference>
<protein>
    <recommendedName>
        <fullName evidence="14">Peptide O-xylosyltransferase</fullName>
    </recommendedName>
</protein>
<evidence type="ECO:0000256" key="9">
    <source>
        <dbReference type="ARBA" id="ARBA00022989"/>
    </source>
</evidence>
<evidence type="ECO:0000313" key="16">
    <source>
        <dbReference type="Proteomes" id="UP000824125"/>
    </source>
</evidence>
<dbReference type="GO" id="GO:0030158">
    <property type="term" value="F:protein xylosyltransferase activity"/>
    <property type="evidence" value="ECO:0007669"/>
    <property type="project" value="InterPro"/>
</dbReference>
<dbReference type="GO" id="GO:0015012">
    <property type="term" value="P:heparan sulfate proteoglycan biosynthetic process"/>
    <property type="evidence" value="ECO:0007669"/>
    <property type="project" value="TreeGrafter"/>
</dbReference>
<evidence type="ECO:0000256" key="2">
    <source>
        <dbReference type="ARBA" id="ARBA00004648"/>
    </source>
</evidence>
<keyword evidence="3" id="KW-0328">Glycosyltransferase</keyword>
<dbReference type="PANTHER" id="PTHR46025">
    <property type="entry name" value="XYLOSYLTRANSFERASE OXT"/>
    <property type="match status" value="1"/>
</dbReference>
<keyword evidence="13" id="KW-0325">Glycoprotein</keyword>
<keyword evidence="10" id="KW-0333">Golgi apparatus</keyword>
<organism evidence="15 16">
    <name type="scientific">Candidatus Scybalenecus merdavium</name>
    <dbReference type="NCBI Taxonomy" id="2840939"/>
    <lineage>
        <taxon>Bacteria</taxon>
        <taxon>Bacillati</taxon>
        <taxon>Bacillota</taxon>
        <taxon>Clostridia</taxon>
        <taxon>Eubacteriales</taxon>
        <taxon>Oscillospiraceae</taxon>
        <taxon>Oscillospiraceae incertae sedis</taxon>
        <taxon>Candidatus Scybalenecus</taxon>
    </lineage>
</organism>
<evidence type="ECO:0000256" key="6">
    <source>
        <dbReference type="ARBA" id="ARBA00022723"/>
    </source>
</evidence>
<evidence type="ECO:0000313" key="15">
    <source>
        <dbReference type="EMBL" id="HIU68563.1"/>
    </source>
</evidence>
<sequence>MIISNEKENLDMYNKHAYLIMCHNNFKHLIKLLAALDNARNDIYIHVDKKAVNCPFELIENSMQRANLFWVNRQVVNWGGYSQIRAELALLKMATCSYHSYYHLLSGVDYPLKSQDFIHHFFQEHNRSEFIQFDKTAIEK</sequence>
<name>A0A9D1MTN9_9FIRM</name>
<evidence type="ECO:0000256" key="7">
    <source>
        <dbReference type="ARBA" id="ARBA00022824"/>
    </source>
</evidence>
<evidence type="ECO:0000256" key="13">
    <source>
        <dbReference type="ARBA" id="ARBA00023180"/>
    </source>
</evidence>
<proteinExistence type="predicted"/>
<evidence type="ECO:0000256" key="4">
    <source>
        <dbReference type="ARBA" id="ARBA00022679"/>
    </source>
</evidence>
<evidence type="ECO:0000256" key="3">
    <source>
        <dbReference type="ARBA" id="ARBA00022676"/>
    </source>
</evidence>
<evidence type="ECO:0000256" key="11">
    <source>
        <dbReference type="ARBA" id="ARBA00023136"/>
    </source>
</evidence>
<evidence type="ECO:0000256" key="10">
    <source>
        <dbReference type="ARBA" id="ARBA00023034"/>
    </source>
</evidence>
<dbReference type="InterPro" id="IPR003406">
    <property type="entry name" value="Glyco_trans_14"/>
</dbReference>
<dbReference type="EMBL" id="DVNM01000005">
    <property type="protein sequence ID" value="HIU68563.1"/>
    <property type="molecule type" value="Genomic_DNA"/>
</dbReference>
<keyword evidence="6" id="KW-0479">Metal-binding</keyword>
<keyword evidence="7" id="KW-0256">Endoplasmic reticulum</keyword>
<keyword evidence="5" id="KW-0812">Transmembrane</keyword>
<gene>
    <name evidence="15" type="ORF">IAD23_01220</name>
</gene>
<accession>A0A9D1MTN9</accession>
<evidence type="ECO:0000256" key="14">
    <source>
        <dbReference type="ARBA" id="ARBA00042865"/>
    </source>
</evidence>
<dbReference type="GO" id="GO:0050650">
    <property type="term" value="P:chondroitin sulfate proteoglycan biosynthetic process"/>
    <property type="evidence" value="ECO:0007669"/>
    <property type="project" value="TreeGrafter"/>
</dbReference>
<evidence type="ECO:0000256" key="1">
    <source>
        <dbReference type="ARBA" id="ARBA00004323"/>
    </source>
</evidence>
<keyword evidence="8" id="KW-0735">Signal-anchor</keyword>
<evidence type="ECO:0000256" key="5">
    <source>
        <dbReference type="ARBA" id="ARBA00022692"/>
    </source>
</evidence>
<reference evidence="15" key="1">
    <citation type="submission" date="2020-10" db="EMBL/GenBank/DDBJ databases">
        <authorList>
            <person name="Gilroy R."/>
        </authorList>
    </citation>
    <scope>NUCLEOTIDE SEQUENCE</scope>
    <source>
        <strain evidence="15">CHK176-6737</strain>
    </source>
</reference>